<organism evidence="2 3">
    <name type="scientific">Achlya hypogyna</name>
    <name type="common">Oomycete</name>
    <name type="synonym">Protoachlya hypogyna</name>
    <dbReference type="NCBI Taxonomy" id="1202772"/>
    <lineage>
        <taxon>Eukaryota</taxon>
        <taxon>Sar</taxon>
        <taxon>Stramenopiles</taxon>
        <taxon>Oomycota</taxon>
        <taxon>Saprolegniomycetes</taxon>
        <taxon>Saprolegniales</taxon>
        <taxon>Achlyaceae</taxon>
        <taxon>Achlya</taxon>
    </lineage>
</organism>
<keyword evidence="3" id="KW-1185">Reference proteome</keyword>
<evidence type="ECO:0000313" key="3">
    <source>
        <dbReference type="Proteomes" id="UP000243579"/>
    </source>
</evidence>
<evidence type="ECO:0000313" key="2">
    <source>
        <dbReference type="EMBL" id="OQR84491.1"/>
    </source>
</evidence>
<dbReference type="Proteomes" id="UP000243579">
    <property type="component" value="Unassembled WGS sequence"/>
</dbReference>
<protein>
    <submittedName>
        <fullName evidence="2">Uncharacterized protein</fullName>
    </submittedName>
</protein>
<reference evidence="2 3" key="1">
    <citation type="journal article" date="2014" name="Genome Biol. Evol.">
        <title>The secreted proteins of Achlya hypogyna and Thraustotheca clavata identify the ancestral oomycete secretome and reveal gene acquisitions by horizontal gene transfer.</title>
        <authorList>
            <person name="Misner I."/>
            <person name="Blouin N."/>
            <person name="Leonard G."/>
            <person name="Richards T.A."/>
            <person name="Lane C.E."/>
        </authorList>
    </citation>
    <scope>NUCLEOTIDE SEQUENCE [LARGE SCALE GENOMIC DNA]</scope>
    <source>
        <strain evidence="2 3">ATCC 48635</strain>
    </source>
</reference>
<dbReference type="OrthoDB" id="78449at2759"/>
<comment type="caution">
    <text evidence="2">The sequence shown here is derived from an EMBL/GenBank/DDBJ whole genome shotgun (WGS) entry which is preliminary data.</text>
</comment>
<gene>
    <name evidence="2" type="ORF">ACHHYP_20664</name>
</gene>
<sequence length="371" mass="40888">MAAPKKVAGGIDDSEQDSAGAEDLTDDEVASLVLPQSWTRLDRFAVAVSRQALRGWVKQPSPSCAAASLAGVLNVLHNYPREDPRAYSCMGVLEVFRQLFRDKIHRQKTLMELRLGQPIAPLEAAVVQSLATDGLELGGVGNNKVAKNVLRRHVFASIERGYTTAASHELYGVLHDALSTSSADEEPPRDDMDDDLPGSDAAASSVWWRASLGAYFHRLDGLAKLERQHKPSTAICGNQTLIEGVNLIFSTASESPLSTLRARYFMGKRLRGVRIQHELEPSDTATGRDADVWRALWSAFTAHDTALLFHLTNHYALIFALREWVDADGAPVRQVLTSRKGQRPSAWLDWAEVYAVLLGWSGYRVLAFQKT</sequence>
<evidence type="ECO:0000256" key="1">
    <source>
        <dbReference type="SAM" id="MobiDB-lite"/>
    </source>
</evidence>
<dbReference type="AlphaFoldDB" id="A0A1V9YFL5"/>
<name>A0A1V9YFL5_ACHHY</name>
<dbReference type="EMBL" id="JNBR01001854">
    <property type="protein sequence ID" value="OQR84491.1"/>
    <property type="molecule type" value="Genomic_DNA"/>
</dbReference>
<proteinExistence type="predicted"/>
<accession>A0A1V9YFL5</accession>
<feature type="region of interest" description="Disordered" evidence="1">
    <location>
        <begin position="1"/>
        <end position="23"/>
    </location>
</feature>